<evidence type="ECO:0000259" key="3">
    <source>
        <dbReference type="Pfam" id="PF11350"/>
    </source>
</evidence>
<dbReference type="Proteomes" id="UP000627538">
    <property type="component" value="Unassembled WGS sequence"/>
</dbReference>
<feature type="region of interest" description="Disordered" evidence="1">
    <location>
        <begin position="73"/>
        <end position="127"/>
    </location>
</feature>
<accession>A0A8I0G8G9</accession>
<dbReference type="AlphaFoldDB" id="A0A8I0G8G9"/>
<dbReference type="InterPro" id="IPR022603">
    <property type="entry name" value="DUF3152"/>
</dbReference>
<proteinExistence type="predicted"/>
<dbReference type="Pfam" id="PF11350">
    <property type="entry name" value="DUF3152"/>
    <property type="match status" value="1"/>
</dbReference>
<keyword evidence="2" id="KW-1133">Transmembrane helix</keyword>
<dbReference type="EMBL" id="JACRUO010000001">
    <property type="protein sequence ID" value="MBD3689807.1"/>
    <property type="molecule type" value="Genomic_DNA"/>
</dbReference>
<keyword evidence="5" id="KW-1185">Reference proteome</keyword>
<evidence type="ECO:0000313" key="4">
    <source>
        <dbReference type="EMBL" id="MBD3689807.1"/>
    </source>
</evidence>
<dbReference type="RefSeq" id="WP_191071829.1">
    <property type="nucleotide sequence ID" value="NZ_CP060506.1"/>
</dbReference>
<dbReference type="SUPFAM" id="SSF55486">
    <property type="entry name" value="Metalloproteases ('zincins'), catalytic domain"/>
    <property type="match status" value="1"/>
</dbReference>
<organism evidence="4 5">
    <name type="scientific">Nanchangia anserum</name>
    <dbReference type="NCBI Taxonomy" id="2692125"/>
    <lineage>
        <taxon>Bacteria</taxon>
        <taxon>Bacillati</taxon>
        <taxon>Actinomycetota</taxon>
        <taxon>Actinomycetes</taxon>
        <taxon>Actinomycetales</taxon>
        <taxon>Actinomycetaceae</taxon>
        <taxon>Nanchangia</taxon>
    </lineage>
</organism>
<feature type="compositionally biased region" description="Polar residues" evidence="1">
    <location>
        <begin position="1"/>
        <end position="11"/>
    </location>
</feature>
<protein>
    <submittedName>
        <fullName evidence="4">DUF3152 domain-containing protein</fullName>
    </submittedName>
</protein>
<gene>
    <name evidence="4" type="ORF">H8R10_06145</name>
</gene>
<comment type="caution">
    <text evidence="4">The sequence shown here is derived from an EMBL/GenBank/DDBJ whole genome shotgun (WGS) entry which is preliminary data.</text>
</comment>
<feature type="compositionally biased region" description="Low complexity" evidence="1">
    <location>
        <begin position="77"/>
        <end position="99"/>
    </location>
</feature>
<evidence type="ECO:0000313" key="5">
    <source>
        <dbReference type="Proteomes" id="UP000627538"/>
    </source>
</evidence>
<reference evidence="4 5" key="1">
    <citation type="submission" date="2020-08" db="EMBL/GenBank/DDBJ databases">
        <title>Winkia gen. nov., sp. nov., isolated from faeces of the Anser albifrons in China.</title>
        <authorList>
            <person name="Liu Q."/>
        </authorList>
    </citation>
    <scope>NUCLEOTIDE SEQUENCE [LARGE SCALE GENOMIC DNA]</scope>
    <source>
        <strain evidence="4 5">C62</strain>
    </source>
</reference>
<keyword evidence="2" id="KW-0472">Membrane</keyword>
<evidence type="ECO:0000256" key="1">
    <source>
        <dbReference type="SAM" id="MobiDB-lite"/>
    </source>
</evidence>
<sequence length="301" mass="32013">MSTSAHKTITCTPLPPRRETHRRTRAADQAWNARKRARARQARRQITFQLIAGAIAAALLLVIVIHALSGSTSAGHARSTTPSAAPATPTATPQVTSAPMTPVAKPPLEVTGDLPDDTTAPSVPEAAGTTTEVVPGTVAGREGGDVVTYRLEIEQGLPLNPEQTAQNIHAILNDPRGWGRNFTRTDGAADFRIVLASPHLVDSLCAPLATHGHSSCRNGTTVALNAMRWVEGADMWKQLNKTMTDYRIYMVNHEVGHFLGHGHLGCPSPGGPAPVMKQQSADGGNNSGCIPNGWITDYDRP</sequence>
<evidence type="ECO:0000256" key="2">
    <source>
        <dbReference type="SAM" id="Phobius"/>
    </source>
</evidence>
<feature type="region of interest" description="Disordered" evidence="1">
    <location>
        <begin position="1"/>
        <end position="36"/>
    </location>
</feature>
<feature type="domain" description="DUF3152" evidence="3">
    <location>
        <begin position="122"/>
        <end position="285"/>
    </location>
</feature>
<keyword evidence="2" id="KW-0812">Transmembrane</keyword>
<name>A0A8I0G8G9_9ACTO</name>
<feature type="transmembrane region" description="Helical" evidence="2">
    <location>
        <begin position="46"/>
        <end position="68"/>
    </location>
</feature>